<evidence type="ECO:0000313" key="10">
    <source>
        <dbReference type="Proteomes" id="UP000463138"/>
    </source>
</evidence>
<dbReference type="EMBL" id="QOVF01000001">
    <property type="protein sequence ID" value="KAA0696838.1"/>
    <property type="molecule type" value="Genomic_DNA"/>
</dbReference>
<evidence type="ECO:0000256" key="6">
    <source>
        <dbReference type="ARBA" id="ARBA00062515"/>
    </source>
</evidence>
<feature type="chain" id="PRO_5031137437" evidence="8">
    <location>
        <begin position="25"/>
        <end position="261"/>
    </location>
</feature>
<dbReference type="SUPFAM" id="SSF53850">
    <property type="entry name" value="Periplasmic binding protein-like II"/>
    <property type="match status" value="1"/>
</dbReference>
<evidence type="ECO:0000256" key="5">
    <source>
        <dbReference type="ARBA" id="ARBA00023245"/>
    </source>
</evidence>
<comment type="caution">
    <text evidence="9">The sequence shown here is derived from an EMBL/GenBank/DDBJ whole genome shotgun (WGS) entry which is preliminary data.</text>
</comment>
<dbReference type="AlphaFoldDB" id="A0A7V7KXM7"/>
<evidence type="ECO:0000256" key="2">
    <source>
        <dbReference type="ARBA" id="ARBA00022505"/>
    </source>
</evidence>
<dbReference type="GO" id="GO:0046872">
    <property type="term" value="F:metal ion binding"/>
    <property type="evidence" value="ECO:0007669"/>
    <property type="project" value="UniProtKB-KW"/>
</dbReference>
<dbReference type="GO" id="GO:0030973">
    <property type="term" value="F:molybdate ion binding"/>
    <property type="evidence" value="ECO:0007669"/>
    <property type="project" value="InterPro"/>
</dbReference>
<dbReference type="GO" id="GO:1901359">
    <property type="term" value="F:tungstate binding"/>
    <property type="evidence" value="ECO:0007669"/>
    <property type="project" value="UniProtKB-ARBA"/>
</dbReference>
<evidence type="ECO:0000256" key="3">
    <source>
        <dbReference type="ARBA" id="ARBA00022723"/>
    </source>
</evidence>
<proteinExistence type="inferred from homology"/>
<dbReference type="PIRSF" id="PIRSF004846">
    <property type="entry name" value="ModA"/>
    <property type="match status" value="1"/>
</dbReference>
<evidence type="ECO:0000256" key="7">
    <source>
        <dbReference type="PIRSR" id="PIRSR004846-1"/>
    </source>
</evidence>
<reference evidence="9 10" key="1">
    <citation type="submission" date="2018-07" db="EMBL/GenBank/DDBJ databases">
        <title>Pseudomonas laoshanensis sp. nov., isolated from soil.</title>
        <authorList>
            <person name="Sun J."/>
            <person name="Yu L."/>
            <person name="Wang M."/>
            <person name="Zhang C."/>
        </authorList>
    </citation>
    <scope>NUCLEOTIDE SEQUENCE [LARGE SCALE GENOMIC DNA]</scope>
    <source>
        <strain evidence="9 10">Y22</strain>
    </source>
</reference>
<dbReference type="InterPro" id="IPR050682">
    <property type="entry name" value="ModA/WtpA"/>
</dbReference>
<keyword evidence="2 7" id="KW-0500">Molybdenum</keyword>
<keyword evidence="4 8" id="KW-0732">Signal</keyword>
<comment type="similarity">
    <text evidence="1">Belongs to the bacterial solute-binding protein ModA family.</text>
</comment>
<feature type="binding site" evidence="7">
    <location>
        <position position="63"/>
    </location>
    <ligand>
        <name>molybdate</name>
        <dbReference type="ChEBI" id="CHEBI:36264"/>
    </ligand>
</feature>
<dbReference type="PANTHER" id="PTHR30632:SF14">
    <property type="entry name" value="TUNGSTATE_MOLYBDATE_CHROMATE-BINDING PROTEIN MODA"/>
    <property type="match status" value="1"/>
</dbReference>
<dbReference type="NCBIfam" id="TIGR01256">
    <property type="entry name" value="modA"/>
    <property type="match status" value="1"/>
</dbReference>
<organism evidence="9 10">
    <name type="scientific">Halopseudomonas laoshanensis</name>
    <dbReference type="NCBI Taxonomy" id="2268758"/>
    <lineage>
        <taxon>Bacteria</taxon>
        <taxon>Pseudomonadati</taxon>
        <taxon>Pseudomonadota</taxon>
        <taxon>Gammaproteobacteria</taxon>
        <taxon>Pseudomonadales</taxon>
        <taxon>Pseudomonadaceae</taxon>
        <taxon>Halopseudomonas</taxon>
    </lineage>
</organism>
<dbReference type="RefSeq" id="WP_149331767.1">
    <property type="nucleotide sequence ID" value="NZ_QOVF01000001.1"/>
</dbReference>
<comment type="subunit">
    <text evidence="6">The complex is composed of two ATP-binding proteins (ModC), two transmembrane proteins (ModB) and a solute-binding protein (ModA).</text>
</comment>
<evidence type="ECO:0000256" key="8">
    <source>
        <dbReference type="SAM" id="SignalP"/>
    </source>
</evidence>
<dbReference type="CDD" id="cd13539">
    <property type="entry name" value="PBP2_AvModA"/>
    <property type="match status" value="1"/>
</dbReference>
<dbReference type="PANTHER" id="PTHR30632">
    <property type="entry name" value="MOLYBDATE-BINDING PERIPLASMIC PROTEIN"/>
    <property type="match status" value="1"/>
</dbReference>
<dbReference type="Gene3D" id="3.40.190.10">
    <property type="entry name" value="Periplasmic binding protein-like II"/>
    <property type="match status" value="2"/>
</dbReference>
<evidence type="ECO:0000313" key="9">
    <source>
        <dbReference type="EMBL" id="KAA0696838.1"/>
    </source>
</evidence>
<accession>A0A7V7KXM7</accession>
<protein>
    <submittedName>
        <fullName evidence="9">Molybdate ABC transporter substrate-binding protein</fullName>
    </submittedName>
</protein>
<sequence length="261" mass="28376">MLKLSTWRTLITASILLISGSVSAASSPPVIAAASDLQFALTEIAEDFTRESGQRVKLAFGSSGVFYRQIMQGGPFELYLSADEAYVERLATNGMTQDAGTLYALGRLALVIPDTAARNADKQLGDMREGNVDSSIQRFAIANPEHAPYGQRAEEALRHIRLWDILKDRLVLGENVSQAAQFVASGNAQAGIVAYSLALAPALQEHTSMALLPAAWHQPLRQRMVLTNKAGPVSEAFYQYMQTPAARAVMQRYGFDLNNGE</sequence>
<keyword evidence="5" id="KW-0826">Tungsten</keyword>
<dbReference type="OrthoDB" id="9785015at2"/>
<evidence type="ECO:0000256" key="4">
    <source>
        <dbReference type="ARBA" id="ARBA00022729"/>
    </source>
</evidence>
<keyword evidence="3 7" id="KW-0479">Metal-binding</keyword>
<dbReference type="Proteomes" id="UP000463138">
    <property type="component" value="Unassembled WGS sequence"/>
</dbReference>
<dbReference type="InterPro" id="IPR005950">
    <property type="entry name" value="ModA"/>
</dbReference>
<dbReference type="GO" id="GO:0015689">
    <property type="term" value="P:molybdate ion transport"/>
    <property type="evidence" value="ECO:0007669"/>
    <property type="project" value="InterPro"/>
</dbReference>
<dbReference type="Pfam" id="PF13531">
    <property type="entry name" value="SBP_bac_11"/>
    <property type="match status" value="1"/>
</dbReference>
<gene>
    <name evidence="9" type="primary">modA</name>
    <name evidence="9" type="ORF">DT594_05840</name>
</gene>
<dbReference type="FunFam" id="3.40.190.10:FF:000035">
    <property type="entry name" value="Molybdate ABC transporter substrate-binding protein"/>
    <property type="match status" value="1"/>
</dbReference>
<name>A0A7V7KXM7_9GAMM</name>
<feature type="signal peptide" evidence="8">
    <location>
        <begin position="1"/>
        <end position="24"/>
    </location>
</feature>
<feature type="binding site" evidence="7">
    <location>
        <position position="176"/>
    </location>
    <ligand>
        <name>molybdate</name>
        <dbReference type="ChEBI" id="CHEBI:36264"/>
    </ligand>
</feature>
<dbReference type="InterPro" id="IPR044084">
    <property type="entry name" value="AvModA-like_subst-bd"/>
</dbReference>
<keyword evidence="10" id="KW-1185">Reference proteome</keyword>
<evidence type="ECO:0000256" key="1">
    <source>
        <dbReference type="ARBA" id="ARBA00009175"/>
    </source>
</evidence>